<name>W1PS08_AMBTC</name>
<dbReference type="InterPro" id="IPR045074">
    <property type="entry name" value="GST_C_Tau"/>
</dbReference>
<dbReference type="InterPro" id="IPR010987">
    <property type="entry name" value="Glutathione-S-Trfase_C-like"/>
</dbReference>
<dbReference type="EMBL" id="KI392798">
    <property type="protein sequence ID" value="ERN10818.1"/>
    <property type="molecule type" value="Genomic_DNA"/>
</dbReference>
<dbReference type="Proteomes" id="UP000017836">
    <property type="component" value="Unassembled WGS sequence"/>
</dbReference>
<dbReference type="GO" id="GO:0005737">
    <property type="term" value="C:cytoplasm"/>
    <property type="evidence" value="ECO:0000318"/>
    <property type="project" value="GO_Central"/>
</dbReference>
<evidence type="ECO:0000313" key="3">
    <source>
        <dbReference type="EMBL" id="ERN10818.1"/>
    </source>
</evidence>
<dbReference type="InterPro" id="IPR004046">
    <property type="entry name" value="GST_C"/>
</dbReference>
<protein>
    <recommendedName>
        <fullName evidence="2">GST C-terminal domain-containing protein</fullName>
    </recommendedName>
</protein>
<feature type="region of interest" description="Disordered" evidence="1">
    <location>
        <begin position="1"/>
        <end position="20"/>
    </location>
</feature>
<sequence>MRGPKLDFGPSSSKRRAETRHDKFRALPHLQLEAAVRTAHRTQGGEQEKAIKDVQEGLKILEEELKGKFFNGEKIGFFDVVACLIAFRLSVLREAAGLKFYDPEMLPALSSWAEEFTKAEVVKEVLPPRDELLATIKSRRP</sequence>
<dbReference type="PROSITE" id="PS50405">
    <property type="entry name" value="GST_CTER"/>
    <property type="match status" value="1"/>
</dbReference>
<evidence type="ECO:0000313" key="4">
    <source>
        <dbReference type="Proteomes" id="UP000017836"/>
    </source>
</evidence>
<dbReference type="Gramene" id="ERN10818">
    <property type="protein sequence ID" value="ERN10818"/>
    <property type="gene ID" value="AMTR_s00027p00235140"/>
</dbReference>
<dbReference type="InterPro" id="IPR036282">
    <property type="entry name" value="Glutathione-S-Trfase_C_sf"/>
</dbReference>
<organism evidence="3 4">
    <name type="scientific">Amborella trichopoda</name>
    <dbReference type="NCBI Taxonomy" id="13333"/>
    <lineage>
        <taxon>Eukaryota</taxon>
        <taxon>Viridiplantae</taxon>
        <taxon>Streptophyta</taxon>
        <taxon>Embryophyta</taxon>
        <taxon>Tracheophyta</taxon>
        <taxon>Spermatophyta</taxon>
        <taxon>Magnoliopsida</taxon>
        <taxon>Amborellales</taxon>
        <taxon>Amborellaceae</taxon>
        <taxon>Amborella</taxon>
    </lineage>
</organism>
<dbReference type="CDD" id="cd03185">
    <property type="entry name" value="GST_C_Tau"/>
    <property type="match status" value="1"/>
</dbReference>
<dbReference type="AlphaFoldDB" id="W1PS08"/>
<dbReference type="GO" id="GO:0006749">
    <property type="term" value="P:glutathione metabolic process"/>
    <property type="evidence" value="ECO:0000318"/>
    <property type="project" value="GO_Central"/>
</dbReference>
<feature type="domain" description="GST C-terminal" evidence="2">
    <location>
        <begin position="12"/>
        <end position="141"/>
    </location>
</feature>
<evidence type="ECO:0000256" key="1">
    <source>
        <dbReference type="SAM" id="MobiDB-lite"/>
    </source>
</evidence>
<dbReference type="InterPro" id="IPR045073">
    <property type="entry name" value="Omega/Tau-like"/>
</dbReference>
<dbReference type="GO" id="GO:0004364">
    <property type="term" value="F:glutathione transferase activity"/>
    <property type="evidence" value="ECO:0000318"/>
    <property type="project" value="GO_Central"/>
</dbReference>
<dbReference type="OMA" id="WMAYFGV"/>
<reference evidence="4" key="1">
    <citation type="journal article" date="2013" name="Science">
        <title>The Amborella genome and the evolution of flowering plants.</title>
        <authorList>
            <consortium name="Amborella Genome Project"/>
        </authorList>
    </citation>
    <scope>NUCLEOTIDE SEQUENCE [LARGE SCALE GENOMIC DNA]</scope>
</reference>
<proteinExistence type="predicted"/>
<dbReference type="PANTHER" id="PTHR11260:SF676">
    <property type="entry name" value="GLUTATHIONE S-TRANSFERASE U8"/>
    <property type="match status" value="1"/>
</dbReference>
<gene>
    <name evidence="3" type="ORF">AMTR_s00027p00235140</name>
</gene>
<dbReference type="Gene3D" id="1.20.1050.10">
    <property type="match status" value="1"/>
</dbReference>
<keyword evidence="4" id="KW-1185">Reference proteome</keyword>
<dbReference type="Pfam" id="PF00043">
    <property type="entry name" value="GST_C"/>
    <property type="match status" value="1"/>
</dbReference>
<dbReference type="eggNOG" id="KOG0406">
    <property type="taxonomic scope" value="Eukaryota"/>
</dbReference>
<dbReference type="PANTHER" id="PTHR11260">
    <property type="entry name" value="GLUTATHIONE S-TRANSFERASE, GST, SUPERFAMILY, GST DOMAIN CONTAINING"/>
    <property type="match status" value="1"/>
</dbReference>
<dbReference type="HOGENOM" id="CLU_011226_21_2_1"/>
<dbReference type="SUPFAM" id="SSF47616">
    <property type="entry name" value="GST C-terminal domain-like"/>
    <property type="match status" value="1"/>
</dbReference>
<evidence type="ECO:0000259" key="2">
    <source>
        <dbReference type="PROSITE" id="PS50405"/>
    </source>
</evidence>
<accession>W1PS08</accession>